<dbReference type="EMBL" id="JASSZA010000005">
    <property type="protein sequence ID" value="KAK2110561.1"/>
    <property type="molecule type" value="Genomic_DNA"/>
</dbReference>
<sequence>GSPDPDSTGVPVEEEDPFFKVPVNKLAAAVSNFGYDLYRVQSSMSPTANVLLSPLSVATALSALSLGAEQRTESIIHRALYYDLISSPDIHGTYKELLDTVTAPQKNLRSASRIIFER</sequence>
<dbReference type="PANTHER" id="PTHR11461:SF84">
    <property type="entry name" value="PIGMENT EPITHELIUM-DERIVED FACTOR"/>
    <property type="match status" value="1"/>
</dbReference>
<evidence type="ECO:0000259" key="1">
    <source>
        <dbReference type="Pfam" id="PF00079"/>
    </source>
</evidence>
<dbReference type="InterPro" id="IPR000215">
    <property type="entry name" value="Serpin_fam"/>
</dbReference>
<dbReference type="InterPro" id="IPR023796">
    <property type="entry name" value="Serpin_dom"/>
</dbReference>
<evidence type="ECO:0000313" key="2">
    <source>
        <dbReference type="EMBL" id="KAK2110561.1"/>
    </source>
</evidence>
<dbReference type="Gene3D" id="3.30.497.10">
    <property type="entry name" value="Antithrombin, subunit I, domain 2"/>
    <property type="match status" value="1"/>
</dbReference>
<dbReference type="Pfam" id="PF00079">
    <property type="entry name" value="Serpin"/>
    <property type="match status" value="1"/>
</dbReference>
<gene>
    <name evidence="2" type="primary">SERPINF1_1</name>
    <name evidence="2" type="ORF">P7K49_010307</name>
</gene>
<reference evidence="2 3" key="1">
    <citation type="submission" date="2023-05" db="EMBL/GenBank/DDBJ databases">
        <title>B98-5 Cell Line De Novo Hybrid Assembly: An Optical Mapping Approach.</title>
        <authorList>
            <person name="Kananen K."/>
            <person name="Auerbach J.A."/>
            <person name="Kautto E."/>
            <person name="Blachly J.S."/>
        </authorList>
    </citation>
    <scope>NUCLEOTIDE SEQUENCE [LARGE SCALE GENOMIC DNA]</scope>
    <source>
        <strain evidence="2">B95-8</strain>
        <tissue evidence="2">Cell line</tissue>
    </source>
</reference>
<accession>A0ABQ9VME9</accession>
<feature type="non-terminal residue" evidence="2">
    <location>
        <position position="1"/>
    </location>
</feature>
<keyword evidence="3" id="KW-1185">Reference proteome</keyword>
<dbReference type="Proteomes" id="UP001266305">
    <property type="component" value="Unassembled WGS sequence"/>
</dbReference>
<feature type="domain" description="Serpin" evidence="1">
    <location>
        <begin position="29"/>
        <end position="117"/>
    </location>
</feature>
<comment type="caution">
    <text evidence="2">The sequence shown here is derived from an EMBL/GenBank/DDBJ whole genome shotgun (WGS) entry which is preliminary data.</text>
</comment>
<dbReference type="PANTHER" id="PTHR11461">
    <property type="entry name" value="SERINE PROTEASE INHIBITOR, SERPIN"/>
    <property type="match status" value="1"/>
</dbReference>
<dbReference type="InterPro" id="IPR042178">
    <property type="entry name" value="Serpin_sf_1"/>
</dbReference>
<organism evidence="2 3">
    <name type="scientific">Saguinus oedipus</name>
    <name type="common">Cotton-top tamarin</name>
    <name type="synonym">Oedipomidas oedipus</name>
    <dbReference type="NCBI Taxonomy" id="9490"/>
    <lineage>
        <taxon>Eukaryota</taxon>
        <taxon>Metazoa</taxon>
        <taxon>Chordata</taxon>
        <taxon>Craniata</taxon>
        <taxon>Vertebrata</taxon>
        <taxon>Euteleostomi</taxon>
        <taxon>Mammalia</taxon>
        <taxon>Eutheria</taxon>
        <taxon>Euarchontoglires</taxon>
        <taxon>Primates</taxon>
        <taxon>Haplorrhini</taxon>
        <taxon>Platyrrhini</taxon>
        <taxon>Cebidae</taxon>
        <taxon>Callitrichinae</taxon>
        <taxon>Saguinus</taxon>
    </lineage>
</organism>
<protein>
    <submittedName>
        <fullName evidence="2">Pigment epithelium-derived factor</fullName>
    </submittedName>
</protein>
<evidence type="ECO:0000313" key="3">
    <source>
        <dbReference type="Proteomes" id="UP001266305"/>
    </source>
</evidence>
<proteinExistence type="predicted"/>
<name>A0ABQ9VME9_SAGOE</name>
<dbReference type="InterPro" id="IPR036186">
    <property type="entry name" value="Serpin_sf"/>
</dbReference>
<feature type="non-terminal residue" evidence="2">
    <location>
        <position position="118"/>
    </location>
</feature>
<dbReference type="SUPFAM" id="SSF56574">
    <property type="entry name" value="Serpins"/>
    <property type="match status" value="1"/>
</dbReference>